<evidence type="ECO:0000313" key="2">
    <source>
        <dbReference type="EMBL" id="GIY07260.1"/>
    </source>
</evidence>
<dbReference type="EMBL" id="BPLQ01004324">
    <property type="protein sequence ID" value="GIY07260.1"/>
    <property type="molecule type" value="Genomic_DNA"/>
</dbReference>
<evidence type="ECO:0000313" key="3">
    <source>
        <dbReference type="Proteomes" id="UP001054837"/>
    </source>
</evidence>
<evidence type="ECO:0000256" key="1">
    <source>
        <dbReference type="SAM" id="MobiDB-lite"/>
    </source>
</evidence>
<sequence length="164" mass="19295">MLQKKNINLPPPTIFHQSSWSGNDRGGNHGKRWQQVRRSVDQNLLFRKRDSANRECGRSKNWCASANHPPTPKLWDQVEEKRSQSVNELRANHSEMSTEKPFQDCKSGFTKRLRGRKKEKKSLQKQRIIFALLHTRQVFLICHGFFSCETDWVEMGEQLPEEDF</sequence>
<comment type="caution">
    <text evidence="2">The sequence shown here is derived from an EMBL/GenBank/DDBJ whole genome shotgun (WGS) entry which is preliminary data.</text>
</comment>
<organism evidence="2 3">
    <name type="scientific">Caerostris darwini</name>
    <dbReference type="NCBI Taxonomy" id="1538125"/>
    <lineage>
        <taxon>Eukaryota</taxon>
        <taxon>Metazoa</taxon>
        <taxon>Ecdysozoa</taxon>
        <taxon>Arthropoda</taxon>
        <taxon>Chelicerata</taxon>
        <taxon>Arachnida</taxon>
        <taxon>Araneae</taxon>
        <taxon>Araneomorphae</taxon>
        <taxon>Entelegynae</taxon>
        <taxon>Araneoidea</taxon>
        <taxon>Araneidae</taxon>
        <taxon>Caerostris</taxon>
    </lineage>
</organism>
<dbReference type="Proteomes" id="UP001054837">
    <property type="component" value="Unassembled WGS sequence"/>
</dbReference>
<gene>
    <name evidence="2" type="ORF">CDAR_570861</name>
</gene>
<accession>A0AAV4QCV3</accession>
<protein>
    <submittedName>
        <fullName evidence="2">Uncharacterized protein</fullName>
    </submittedName>
</protein>
<keyword evidence="3" id="KW-1185">Reference proteome</keyword>
<proteinExistence type="predicted"/>
<name>A0AAV4QCV3_9ARAC</name>
<dbReference type="AlphaFoldDB" id="A0AAV4QCV3"/>
<reference evidence="2 3" key="1">
    <citation type="submission" date="2021-06" db="EMBL/GenBank/DDBJ databases">
        <title>Caerostris darwini draft genome.</title>
        <authorList>
            <person name="Kono N."/>
            <person name="Arakawa K."/>
        </authorList>
    </citation>
    <scope>NUCLEOTIDE SEQUENCE [LARGE SCALE GENOMIC DNA]</scope>
</reference>
<feature type="region of interest" description="Disordered" evidence="1">
    <location>
        <begin position="1"/>
        <end position="34"/>
    </location>
</feature>